<dbReference type="SUPFAM" id="SSF89155">
    <property type="entry name" value="TorD-like"/>
    <property type="match status" value="1"/>
</dbReference>
<dbReference type="PANTHER" id="PTHR34227">
    <property type="entry name" value="CHAPERONE PROTEIN YCDY"/>
    <property type="match status" value="1"/>
</dbReference>
<feature type="compositionally biased region" description="Basic and acidic residues" evidence="2">
    <location>
        <begin position="186"/>
        <end position="195"/>
    </location>
</feature>
<keyword evidence="1" id="KW-0143">Chaperone</keyword>
<organism evidence="3 4">
    <name type="scientific">Mixta gaviniae</name>
    <dbReference type="NCBI Taxonomy" id="665914"/>
    <lineage>
        <taxon>Bacteria</taxon>
        <taxon>Pseudomonadati</taxon>
        <taxon>Pseudomonadota</taxon>
        <taxon>Gammaproteobacteria</taxon>
        <taxon>Enterobacterales</taxon>
        <taxon>Erwiniaceae</taxon>
        <taxon>Mixta</taxon>
    </lineage>
</organism>
<evidence type="ECO:0000313" key="4">
    <source>
        <dbReference type="Proteomes" id="UP000238365"/>
    </source>
</evidence>
<dbReference type="PANTHER" id="PTHR34227:SF12">
    <property type="entry name" value="CHAPERONE PROTEIN YCDY"/>
    <property type="match status" value="1"/>
</dbReference>
<dbReference type="Gene3D" id="1.10.3480.10">
    <property type="entry name" value="TorD-like"/>
    <property type="match status" value="1"/>
</dbReference>
<gene>
    <name evidence="3" type="ORF">C2E15_09175</name>
</gene>
<dbReference type="InterPro" id="IPR020945">
    <property type="entry name" value="DMSO/NO3_reduct_chaperone"/>
</dbReference>
<sequence>MNEFSIICRVIGSLFNRQPQDPLLEPLFTLIREGKLQQHWPLEQDELLARLRQHCEPQALAADYNALFVGSECKVPPYGSQWKAGPTEADARSFLQQRGMPLSEAPADSFGSLLLAASWLEDQAQEDEIQAQIALFDQLLLPWCGAFLGKVEAHAASGFYRTLAALSREALQAMREELAEAEEEADGKADADDEA</sequence>
<dbReference type="EMBL" id="CP026377">
    <property type="protein sequence ID" value="AUX93230.1"/>
    <property type="molecule type" value="Genomic_DNA"/>
</dbReference>
<evidence type="ECO:0000256" key="1">
    <source>
        <dbReference type="ARBA" id="ARBA00023186"/>
    </source>
</evidence>
<dbReference type="OrthoDB" id="5684843at2"/>
<dbReference type="RefSeq" id="WP_104957093.1">
    <property type="nucleotide sequence ID" value="NZ_CP026377.1"/>
</dbReference>
<keyword evidence="4" id="KW-1185">Reference proteome</keyword>
<dbReference type="PIRSF" id="PIRSF004690">
    <property type="entry name" value="DmsD"/>
    <property type="match status" value="1"/>
</dbReference>
<dbReference type="Pfam" id="PF02613">
    <property type="entry name" value="Nitrate_red_del"/>
    <property type="match status" value="1"/>
</dbReference>
<reference evidence="3 4" key="1">
    <citation type="submission" date="2018-01" db="EMBL/GenBank/DDBJ databases">
        <title>Complete and assembled Genome of Pantoea gaviniae DSM22758T.</title>
        <authorList>
            <person name="Stevens M.J.A."/>
            <person name="Zurfluh K."/>
            <person name="Stephan R."/>
        </authorList>
    </citation>
    <scope>NUCLEOTIDE SEQUENCE [LARGE SCALE GENOMIC DNA]</scope>
    <source>
        <strain evidence="3 4">DSM 22758</strain>
    </source>
</reference>
<protein>
    <submittedName>
        <fullName evidence="3">Molecular chaperone</fullName>
    </submittedName>
</protein>
<dbReference type="InterPro" id="IPR026269">
    <property type="entry name" value="DmsD-type"/>
</dbReference>
<feature type="region of interest" description="Disordered" evidence="2">
    <location>
        <begin position="175"/>
        <end position="195"/>
    </location>
</feature>
<dbReference type="AlphaFoldDB" id="A0A1X1D3W7"/>
<evidence type="ECO:0000256" key="2">
    <source>
        <dbReference type="SAM" id="MobiDB-lite"/>
    </source>
</evidence>
<name>A0A1X1D3W7_9GAMM</name>
<proteinExistence type="predicted"/>
<dbReference type="InterPro" id="IPR050289">
    <property type="entry name" value="TorD/DmsD_chaperones"/>
</dbReference>
<dbReference type="KEGG" id="pgz:C2E15_09175"/>
<evidence type="ECO:0000313" key="3">
    <source>
        <dbReference type="EMBL" id="AUX93230.1"/>
    </source>
</evidence>
<dbReference type="Proteomes" id="UP000238365">
    <property type="component" value="Chromosome"/>
</dbReference>
<dbReference type="InterPro" id="IPR036411">
    <property type="entry name" value="TorD-like_sf"/>
</dbReference>
<accession>A0A1X1D3W7</accession>